<dbReference type="Pfam" id="PF00271">
    <property type="entry name" value="Helicase_C"/>
    <property type="match status" value="1"/>
</dbReference>
<dbReference type="SMART" id="SM00490">
    <property type="entry name" value="HELICc"/>
    <property type="match status" value="1"/>
</dbReference>
<feature type="region of interest" description="Disordered" evidence="5">
    <location>
        <begin position="168"/>
        <end position="210"/>
    </location>
</feature>
<keyword evidence="2" id="KW-0378">Hydrolase</keyword>
<feature type="compositionally biased region" description="Basic and acidic residues" evidence="5">
    <location>
        <begin position="195"/>
        <end position="210"/>
    </location>
</feature>
<evidence type="ECO:0000313" key="8">
    <source>
        <dbReference type="Proteomes" id="UP001281447"/>
    </source>
</evidence>
<dbReference type="PANTHER" id="PTHR47963:SF1">
    <property type="entry name" value="DEAD-BOX ATP-DEPENDENT RNA HELICASE CSHB"/>
    <property type="match status" value="1"/>
</dbReference>
<comment type="caution">
    <text evidence="7">The sequence shown here is derived from an EMBL/GenBank/DDBJ whole genome shotgun (WGS) entry which is preliminary data.</text>
</comment>
<evidence type="ECO:0000259" key="6">
    <source>
        <dbReference type="PROSITE" id="PS51194"/>
    </source>
</evidence>
<feature type="domain" description="Helicase C-terminal" evidence="6">
    <location>
        <begin position="16"/>
        <end position="170"/>
    </location>
</feature>
<keyword evidence="8" id="KW-1185">Reference proteome</keyword>
<gene>
    <name evidence="7" type="ORF">RWE15_23385</name>
</gene>
<dbReference type="Proteomes" id="UP001281447">
    <property type="component" value="Unassembled WGS sequence"/>
</dbReference>
<evidence type="ECO:0000256" key="1">
    <source>
        <dbReference type="ARBA" id="ARBA00022741"/>
    </source>
</evidence>
<evidence type="ECO:0000256" key="2">
    <source>
        <dbReference type="ARBA" id="ARBA00022801"/>
    </source>
</evidence>
<organism evidence="7 8">
    <name type="scientific">Tigheibacillus halophilus</name>
    <dbReference type="NCBI Taxonomy" id="361280"/>
    <lineage>
        <taxon>Bacteria</taxon>
        <taxon>Bacillati</taxon>
        <taxon>Bacillota</taxon>
        <taxon>Bacilli</taxon>
        <taxon>Bacillales</taxon>
        <taxon>Bacillaceae</taxon>
        <taxon>Tigheibacillus</taxon>
    </lineage>
</organism>
<sequence length="210" mass="24247">MEHRLIPVRHRNEIDVLMQITTVIQPYLAIIFTNGKEEADKLYAALNERGLNVGLLHGGLTPRERKRVLKDIQSLRFQYIVATDLASRGIDIKGVSHVINAQLPKDENFYIHRVGRTARAGMEGTAISLYQEDDIRLIDKLEQKGLPFIFTDIADGEWREAKHWNKRNLRPKTSSNAETEAWKHVRKNKKVKPGYKKENEAGTRENKKRI</sequence>
<evidence type="ECO:0000256" key="3">
    <source>
        <dbReference type="ARBA" id="ARBA00022806"/>
    </source>
</evidence>
<dbReference type="PANTHER" id="PTHR47963">
    <property type="entry name" value="DEAD-BOX ATP-DEPENDENT RNA HELICASE 47, MITOCHONDRIAL"/>
    <property type="match status" value="1"/>
</dbReference>
<keyword evidence="4" id="KW-0067">ATP-binding</keyword>
<feature type="compositionally biased region" description="Basic residues" evidence="5">
    <location>
        <begin position="184"/>
        <end position="194"/>
    </location>
</feature>
<evidence type="ECO:0000256" key="5">
    <source>
        <dbReference type="SAM" id="MobiDB-lite"/>
    </source>
</evidence>
<dbReference type="InterPro" id="IPR050547">
    <property type="entry name" value="DEAD_box_RNA_helicases"/>
</dbReference>
<dbReference type="GO" id="GO:0004386">
    <property type="term" value="F:helicase activity"/>
    <property type="evidence" value="ECO:0007669"/>
    <property type="project" value="UniProtKB-KW"/>
</dbReference>
<evidence type="ECO:0000256" key="4">
    <source>
        <dbReference type="ARBA" id="ARBA00022840"/>
    </source>
</evidence>
<reference evidence="7 8" key="1">
    <citation type="submission" date="2023-10" db="EMBL/GenBank/DDBJ databases">
        <title>Virgibacillus halophilus 5B73C genome.</title>
        <authorList>
            <person name="Miliotis G."/>
            <person name="Sengupta P."/>
            <person name="Hameed A."/>
            <person name="Chuvochina M."/>
            <person name="Mcdonagh F."/>
            <person name="Simpson A.C."/>
            <person name="Singh N.K."/>
            <person name="Rekha P.D."/>
            <person name="Raman K."/>
            <person name="Hugenholtz P."/>
            <person name="Venkateswaran K."/>
        </authorList>
    </citation>
    <scope>NUCLEOTIDE SEQUENCE [LARGE SCALE GENOMIC DNA]</scope>
    <source>
        <strain evidence="7 8">5B73C</strain>
    </source>
</reference>
<keyword evidence="1" id="KW-0547">Nucleotide-binding</keyword>
<dbReference type="CDD" id="cd18787">
    <property type="entry name" value="SF2_C_DEAD"/>
    <property type="match status" value="1"/>
</dbReference>
<evidence type="ECO:0000313" key="7">
    <source>
        <dbReference type="EMBL" id="MDY0396704.1"/>
    </source>
</evidence>
<accession>A0ABU5CBJ9</accession>
<protein>
    <submittedName>
        <fullName evidence="7">C-terminal helicase domain-containing protein</fullName>
    </submittedName>
</protein>
<name>A0ABU5CBJ9_9BACI</name>
<dbReference type="PROSITE" id="PS51194">
    <property type="entry name" value="HELICASE_CTER"/>
    <property type="match status" value="1"/>
</dbReference>
<dbReference type="EMBL" id="JAWDIP010000004">
    <property type="protein sequence ID" value="MDY0396704.1"/>
    <property type="molecule type" value="Genomic_DNA"/>
</dbReference>
<dbReference type="InterPro" id="IPR001650">
    <property type="entry name" value="Helicase_C-like"/>
</dbReference>
<dbReference type="Gene3D" id="3.40.50.300">
    <property type="entry name" value="P-loop containing nucleotide triphosphate hydrolases"/>
    <property type="match status" value="1"/>
</dbReference>
<keyword evidence="3 7" id="KW-0347">Helicase</keyword>
<proteinExistence type="predicted"/>
<dbReference type="InterPro" id="IPR027417">
    <property type="entry name" value="P-loop_NTPase"/>
</dbReference>
<dbReference type="SUPFAM" id="SSF52540">
    <property type="entry name" value="P-loop containing nucleoside triphosphate hydrolases"/>
    <property type="match status" value="1"/>
</dbReference>